<evidence type="ECO:0000313" key="1">
    <source>
        <dbReference type="EMBL" id="KZX10313.1"/>
    </source>
</evidence>
<comment type="caution">
    <text evidence="1">The sequence shown here is derived from an EMBL/GenBank/DDBJ whole genome shotgun (WGS) entry which is preliminary data.</text>
</comment>
<keyword evidence="2" id="KW-1185">Reference proteome</keyword>
<sequence length="301" mass="35283">MFSREYNPLSDFLFLKYMAEPNCTYQWKSFVNALFSENNENKEEHVEEVKLLEGRKLTKKVIKDKTSILDLRSIANSSRQINMEVQQLNLGDMLNRSLYYWSKAFSIAINEGQDYKKLPKIISISLVDFELIDLPEVYTKFNIFDGTKYYKLSEKLELYFIELPKFRKIKNKNLNNPLHRWLIFFDKNSSKELLDKVIKMDKAIETVDMIARNALKDKKWLHDYHLRAMAKSDWTSSINHAEEKGLKIGEKRGKEKGLKIGEKKGRKKGIIEVAINLKNMDLPVEQITKSTGLSKTEIEKL</sequence>
<dbReference type="InterPro" id="IPR010106">
    <property type="entry name" value="RpnA"/>
</dbReference>
<protein>
    <submittedName>
        <fullName evidence="1">PD-(D/E)XK nuclease family transposase</fullName>
    </submittedName>
</protein>
<accession>A0A165Z6N5</accession>
<name>A0A165Z6N5_9EURY</name>
<dbReference type="STRING" id="55758.MBFIL_18110"/>
<reference evidence="1 2" key="1">
    <citation type="submission" date="2016-04" db="EMBL/GenBank/DDBJ databases">
        <title>Genome sequence of Methanobrevibacter filiformis DSM 11501.</title>
        <authorList>
            <person name="Poehlein A."/>
            <person name="Seedorf H."/>
            <person name="Daniel R."/>
        </authorList>
    </citation>
    <scope>NUCLEOTIDE SEQUENCE [LARGE SCALE GENOMIC DNA]</scope>
    <source>
        <strain evidence="1 2">DSM 11501</strain>
    </source>
</reference>
<proteinExistence type="predicted"/>
<dbReference type="PANTHER" id="PTHR41317">
    <property type="entry name" value="PD-(D_E)XK NUCLEASE FAMILY TRANSPOSASE"/>
    <property type="match status" value="1"/>
</dbReference>
<organism evidence="1 2">
    <name type="scientific">Methanobrevibacter filiformis</name>
    <dbReference type="NCBI Taxonomy" id="55758"/>
    <lineage>
        <taxon>Archaea</taxon>
        <taxon>Methanobacteriati</taxon>
        <taxon>Methanobacteriota</taxon>
        <taxon>Methanomada group</taxon>
        <taxon>Methanobacteria</taxon>
        <taxon>Methanobacteriales</taxon>
        <taxon>Methanobacteriaceae</taxon>
        <taxon>Methanobrevibacter</taxon>
    </lineage>
</organism>
<evidence type="ECO:0000313" key="2">
    <source>
        <dbReference type="Proteomes" id="UP000077066"/>
    </source>
</evidence>
<dbReference type="Proteomes" id="UP000077066">
    <property type="component" value="Unassembled WGS sequence"/>
</dbReference>
<dbReference type="OrthoDB" id="75217at2157"/>
<dbReference type="PANTHER" id="PTHR41317:SF1">
    <property type="entry name" value="PD-(D_E)XK NUCLEASE FAMILY TRANSPOSASE"/>
    <property type="match status" value="1"/>
</dbReference>
<dbReference type="NCBIfam" id="TIGR01784">
    <property type="entry name" value="T_den_put_tspse"/>
    <property type="match status" value="1"/>
</dbReference>
<dbReference type="RefSeq" id="WP_066973833.1">
    <property type="nucleotide sequence ID" value="NZ_LWMT01000280.1"/>
</dbReference>
<dbReference type="AlphaFoldDB" id="A0A165Z6N5"/>
<gene>
    <name evidence="1" type="ORF">MBFIL_18110</name>
</gene>
<dbReference type="EMBL" id="LWMT01000280">
    <property type="protein sequence ID" value="KZX10313.1"/>
    <property type="molecule type" value="Genomic_DNA"/>
</dbReference>
<dbReference type="PATRIC" id="fig|55758.3.peg.2029"/>
<dbReference type="Pfam" id="PF12784">
    <property type="entry name" value="PDDEXK_2"/>
    <property type="match status" value="1"/>
</dbReference>